<dbReference type="GO" id="GO:0008270">
    <property type="term" value="F:zinc ion binding"/>
    <property type="evidence" value="ECO:0007669"/>
    <property type="project" value="UniProtKB-UniRule"/>
</dbReference>
<evidence type="ECO:0000256" key="5">
    <source>
        <dbReference type="ARBA" id="ARBA00018266"/>
    </source>
</evidence>
<evidence type="ECO:0000256" key="13">
    <source>
        <dbReference type="PIRSR" id="PIRSR606262-2"/>
    </source>
</evidence>
<keyword evidence="8 14" id="KW-0862">Zinc</keyword>
<evidence type="ECO:0000256" key="15">
    <source>
        <dbReference type="RuleBase" id="RU364006"/>
    </source>
</evidence>
<feature type="active site" description="Proton donor" evidence="12">
    <location>
        <position position="55"/>
    </location>
</feature>
<sequence length="134" mass="14434">MSMEKLKAAATKMLLQAYAPYSHFPVGAALLTSEGKIYSGCNIENASYGLTNCAERTAMFTAIAAGERHFAALLIINSRPKIITPCGACRQVLSEFCPPQMPIYLTTNQTEQLVSTTVADMLPGAFAAEDLHDD</sequence>
<evidence type="ECO:0000256" key="3">
    <source>
        <dbReference type="ARBA" id="ARBA00006576"/>
    </source>
</evidence>
<dbReference type="PANTHER" id="PTHR11644:SF2">
    <property type="entry name" value="CYTIDINE DEAMINASE"/>
    <property type="match status" value="1"/>
</dbReference>
<evidence type="ECO:0000256" key="14">
    <source>
        <dbReference type="PIRSR" id="PIRSR606262-3"/>
    </source>
</evidence>
<dbReference type="GO" id="GO:0072527">
    <property type="term" value="P:pyrimidine-containing compound metabolic process"/>
    <property type="evidence" value="ECO:0007669"/>
    <property type="project" value="UniProtKB-ARBA"/>
</dbReference>
<evidence type="ECO:0000256" key="1">
    <source>
        <dbReference type="ARBA" id="ARBA00001947"/>
    </source>
</evidence>
<dbReference type="InterPro" id="IPR002125">
    <property type="entry name" value="CMP_dCMP_dom"/>
</dbReference>
<dbReference type="Proteomes" id="UP000033558">
    <property type="component" value="Unassembled WGS sequence"/>
</dbReference>
<proteinExistence type="inferred from homology"/>
<dbReference type="GO" id="GO:0005829">
    <property type="term" value="C:cytosol"/>
    <property type="evidence" value="ECO:0007669"/>
    <property type="project" value="TreeGrafter"/>
</dbReference>
<evidence type="ECO:0000256" key="6">
    <source>
        <dbReference type="ARBA" id="ARBA00022723"/>
    </source>
</evidence>
<comment type="similarity">
    <text evidence="3 15">Belongs to the cytidine and deoxycytidylate deaminase family.</text>
</comment>
<comment type="caution">
    <text evidence="17">The sequence shown here is derived from an EMBL/GenBank/DDBJ whole genome shotgun (WGS) entry which is preliminary data.</text>
</comment>
<organism evidence="17 18">
    <name type="scientific">Bombilactobacillus mellifer</name>
    <dbReference type="NCBI Taxonomy" id="1218492"/>
    <lineage>
        <taxon>Bacteria</taxon>
        <taxon>Bacillati</taxon>
        <taxon>Bacillota</taxon>
        <taxon>Bacilli</taxon>
        <taxon>Lactobacillales</taxon>
        <taxon>Lactobacillaceae</taxon>
        <taxon>Bombilactobacillus</taxon>
    </lineage>
</organism>
<dbReference type="PROSITE" id="PS00903">
    <property type="entry name" value="CYT_DCMP_DEAMINASES_1"/>
    <property type="match status" value="1"/>
</dbReference>
<feature type="binding site" evidence="13">
    <location>
        <begin position="42"/>
        <end position="48"/>
    </location>
    <ligand>
        <name>substrate</name>
    </ligand>
</feature>
<feature type="domain" description="CMP/dCMP-type deaminase" evidence="16">
    <location>
        <begin position="1"/>
        <end position="129"/>
    </location>
</feature>
<evidence type="ECO:0000256" key="7">
    <source>
        <dbReference type="ARBA" id="ARBA00022801"/>
    </source>
</evidence>
<dbReference type="PROSITE" id="PS51747">
    <property type="entry name" value="CYT_DCMP_DEAMINASES_2"/>
    <property type="match status" value="1"/>
</dbReference>
<keyword evidence="18" id="KW-1185">Reference proteome</keyword>
<dbReference type="Pfam" id="PF00383">
    <property type="entry name" value="dCMP_cyt_deam_1"/>
    <property type="match status" value="1"/>
</dbReference>
<dbReference type="FunFam" id="3.40.140.10:FF:000008">
    <property type="entry name" value="Cytidine deaminase"/>
    <property type="match status" value="1"/>
</dbReference>
<dbReference type="SUPFAM" id="SSF53927">
    <property type="entry name" value="Cytidine deaminase-like"/>
    <property type="match status" value="1"/>
</dbReference>
<evidence type="ECO:0000256" key="9">
    <source>
        <dbReference type="ARBA" id="ARBA00032005"/>
    </source>
</evidence>
<dbReference type="STRING" id="1218492.JG30_07980"/>
<dbReference type="Gene3D" id="3.40.140.10">
    <property type="entry name" value="Cytidine Deaminase, domain 2"/>
    <property type="match status" value="1"/>
</dbReference>
<dbReference type="GO" id="GO:0004126">
    <property type="term" value="F:cytidine deaminase activity"/>
    <property type="evidence" value="ECO:0007669"/>
    <property type="project" value="UniProtKB-UniRule"/>
</dbReference>
<dbReference type="AlphaFoldDB" id="A0A0F4LW28"/>
<dbReference type="EC" id="3.5.4.5" evidence="4 15"/>
<feature type="binding site" evidence="14">
    <location>
        <position position="86"/>
    </location>
    <ligand>
        <name>Zn(2+)</name>
        <dbReference type="ChEBI" id="CHEBI:29105"/>
        <note>catalytic</note>
    </ligand>
</feature>
<evidence type="ECO:0000256" key="10">
    <source>
        <dbReference type="ARBA" id="ARBA00049252"/>
    </source>
</evidence>
<dbReference type="InterPro" id="IPR006262">
    <property type="entry name" value="Cyt_deam_tetra"/>
</dbReference>
<protein>
    <recommendedName>
        <fullName evidence="5 15">Cytidine deaminase</fullName>
        <ecNumber evidence="4 15">3.5.4.5</ecNumber>
    </recommendedName>
    <alternativeName>
        <fullName evidence="9 15">Cytidine aminohydrolase</fullName>
    </alternativeName>
</protein>
<dbReference type="InterPro" id="IPR016193">
    <property type="entry name" value="Cytidine_deaminase-like"/>
</dbReference>
<dbReference type="PANTHER" id="PTHR11644">
    <property type="entry name" value="CYTIDINE DEAMINASE"/>
    <property type="match status" value="1"/>
</dbReference>
<name>A0A0F4LW28_9LACO</name>
<keyword evidence="6 14" id="KW-0479">Metal-binding</keyword>
<gene>
    <name evidence="17" type="primary">cdd</name>
    <name evidence="17" type="ORF">JG30_07980</name>
</gene>
<evidence type="ECO:0000259" key="16">
    <source>
        <dbReference type="PROSITE" id="PS51747"/>
    </source>
</evidence>
<evidence type="ECO:0000313" key="18">
    <source>
        <dbReference type="Proteomes" id="UP000033558"/>
    </source>
</evidence>
<dbReference type="OrthoDB" id="9795347at2"/>
<dbReference type="CDD" id="cd01283">
    <property type="entry name" value="cytidine_deaminase"/>
    <property type="match status" value="1"/>
</dbReference>
<dbReference type="NCBIfam" id="TIGR01354">
    <property type="entry name" value="cyt_deam_tetra"/>
    <property type="match status" value="1"/>
</dbReference>
<feature type="binding site" evidence="14">
    <location>
        <position position="53"/>
    </location>
    <ligand>
        <name>Zn(2+)</name>
        <dbReference type="ChEBI" id="CHEBI:29105"/>
        <note>catalytic</note>
    </ligand>
</feature>
<dbReference type="PATRIC" id="fig|1218492.5.peg.936"/>
<feature type="binding site" evidence="14">
    <location>
        <position position="89"/>
    </location>
    <ligand>
        <name>Zn(2+)</name>
        <dbReference type="ChEBI" id="CHEBI:29105"/>
        <note>catalytic</note>
    </ligand>
</feature>
<dbReference type="GO" id="GO:0042802">
    <property type="term" value="F:identical protein binding"/>
    <property type="evidence" value="ECO:0007669"/>
    <property type="project" value="UniProtKB-ARBA"/>
</dbReference>
<dbReference type="HOGENOM" id="CLU_097262_0_1_9"/>
<accession>A0A0F4LW28</accession>
<dbReference type="EMBL" id="JXJQ01000008">
    <property type="protein sequence ID" value="KJY61746.1"/>
    <property type="molecule type" value="Genomic_DNA"/>
</dbReference>
<evidence type="ECO:0000256" key="2">
    <source>
        <dbReference type="ARBA" id="ARBA00003949"/>
    </source>
</evidence>
<dbReference type="InterPro" id="IPR050202">
    <property type="entry name" value="Cyt/Deoxycyt_deaminase"/>
</dbReference>
<dbReference type="InterPro" id="IPR016192">
    <property type="entry name" value="APOBEC/CMP_deaminase_Zn-bd"/>
</dbReference>
<evidence type="ECO:0000256" key="12">
    <source>
        <dbReference type="PIRSR" id="PIRSR606262-1"/>
    </source>
</evidence>
<evidence type="ECO:0000256" key="4">
    <source>
        <dbReference type="ARBA" id="ARBA00012783"/>
    </source>
</evidence>
<comment type="catalytic activity">
    <reaction evidence="10 15">
        <text>2'-deoxycytidine + H2O + H(+) = 2'-deoxyuridine + NH4(+)</text>
        <dbReference type="Rhea" id="RHEA:13433"/>
        <dbReference type="ChEBI" id="CHEBI:15377"/>
        <dbReference type="ChEBI" id="CHEBI:15378"/>
        <dbReference type="ChEBI" id="CHEBI:15698"/>
        <dbReference type="ChEBI" id="CHEBI:16450"/>
        <dbReference type="ChEBI" id="CHEBI:28938"/>
        <dbReference type="EC" id="3.5.4.5"/>
    </reaction>
</comment>
<evidence type="ECO:0000313" key="17">
    <source>
        <dbReference type="EMBL" id="KJY61746.1"/>
    </source>
</evidence>
<keyword evidence="7 15" id="KW-0378">Hydrolase</keyword>
<comment type="catalytic activity">
    <reaction evidence="11 15">
        <text>cytidine + H2O + H(+) = uridine + NH4(+)</text>
        <dbReference type="Rhea" id="RHEA:16069"/>
        <dbReference type="ChEBI" id="CHEBI:15377"/>
        <dbReference type="ChEBI" id="CHEBI:15378"/>
        <dbReference type="ChEBI" id="CHEBI:16704"/>
        <dbReference type="ChEBI" id="CHEBI:17562"/>
        <dbReference type="ChEBI" id="CHEBI:28938"/>
        <dbReference type="EC" id="3.5.4.5"/>
    </reaction>
</comment>
<dbReference type="GO" id="GO:0055086">
    <property type="term" value="P:nucleobase-containing small molecule metabolic process"/>
    <property type="evidence" value="ECO:0007669"/>
    <property type="project" value="UniProtKB-ARBA"/>
</dbReference>
<comment type="function">
    <text evidence="2 15">This enzyme scavenges exogenous and endogenous cytidine and 2'-deoxycytidine for UMP synthesis.</text>
</comment>
<reference evidence="17 18" key="1">
    <citation type="submission" date="2015-01" db="EMBL/GenBank/DDBJ databases">
        <title>Comparative genomics of the lactic acid bacteria isolated from the honey bee gut.</title>
        <authorList>
            <person name="Ellegaard K.M."/>
            <person name="Tamarit D."/>
            <person name="Javelind E."/>
            <person name="Olofsson T."/>
            <person name="Andersson S.G."/>
            <person name="Vasquez A."/>
        </authorList>
    </citation>
    <scope>NUCLEOTIDE SEQUENCE [LARGE SCALE GENOMIC DNA]</scope>
    <source>
        <strain evidence="17 18">Bin4</strain>
    </source>
</reference>
<evidence type="ECO:0000256" key="8">
    <source>
        <dbReference type="ARBA" id="ARBA00022833"/>
    </source>
</evidence>
<comment type="cofactor">
    <cofactor evidence="1 14 15">
        <name>Zn(2+)</name>
        <dbReference type="ChEBI" id="CHEBI:29105"/>
    </cofactor>
</comment>
<dbReference type="NCBIfam" id="NF004064">
    <property type="entry name" value="PRK05578.1"/>
    <property type="match status" value="1"/>
</dbReference>
<evidence type="ECO:0000256" key="11">
    <source>
        <dbReference type="ARBA" id="ARBA00049558"/>
    </source>
</evidence>